<gene>
    <name evidence="2" type="ORF">DNK49_19765</name>
</gene>
<dbReference type="PANTHER" id="PTHR30383">
    <property type="entry name" value="THIOESTERASE 1/PROTEASE 1/LYSOPHOSPHOLIPASE L1"/>
    <property type="match status" value="1"/>
</dbReference>
<evidence type="ECO:0000313" key="3">
    <source>
        <dbReference type="Proteomes" id="UP000248259"/>
    </source>
</evidence>
<protein>
    <submittedName>
        <fullName evidence="2">Arylesterase</fullName>
    </submittedName>
</protein>
<dbReference type="PANTHER" id="PTHR30383:SF24">
    <property type="entry name" value="THIOESTERASE 1_PROTEASE 1_LYSOPHOSPHOLIPASE L1"/>
    <property type="match status" value="1"/>
</dbReference>
<feature type="domain" description="SGNH hydrolase-type esterase" evidence="1">
    <location>
        <begin position="36"/>
        <end position="193"/>
    </location>
</feature>
<accession>A0A323UUF1</accession>
<dbReference type="Proteomes" id="UP000248259">
    <property type="component" value="Unassembled WGS sequence"/>
</dbReference>
<evidence type="ECO:0000259" key="1">
    <source>
        <dbReference type="Pfam" id="PF13472"/>
    </source>
</evidence>
<sequence>MKRRNFLLLSLTLAALGACSERPKLPVLPAGETVLAFGDSVTFGTGASRGEDWPSLLADRTGWQIINGGIPGDTAEAGKHRIESLLTEHQPRLVLIEIGGNDFIRRRPASAVKEDIRQIIRTTQAAGAHAVLIAVPAASLLSIVAQRPSDAPLYAELAKEEGTPLIPGVFSETLATPELRADPIHPNAAGYARMAEGIYRELGVIGLTR</sequence>
<comment type="caution">
    <text evidence="2">The sequence shown here is derived from an EMBL/GenBank/DDBJ whole genome shotgun (WGS) entry which is preliminary data.</text>
</comment>
<dbReference type="Pfam" id="PF13472">
    <property type="entry name" value="Lipase_GDSL_2"/>
    <property type="match status" value="1"/>
</dbReference>
<dbReference type="EMBL" id="QKOE01000021">
    <property type="protein sequence ID" value="PZA14836.1"/>
    <property type="molecule type" value="Genomic_DNA"/>
</dbReference>
<reference evidence="2 3" key="1">
    <citation type="submission" date="2018-06" db="EMBL/GenBank/DDBJ databases">
        <title>Azoarcus communis strain SWub3 genome.</title>
        <authorList>
            <person name="Zorraquino Salvo V."/>
            <person name="Toubiana D."/>
            <person name="Blumwald E."/>
        </authorList>
    </citation>
    <scope>NUCLEOTIDE SEQUENCE [LARGE SCALE GENOMIC DNA]</scope>
    <source>
        <strain evidence="2 3">SWub3</strain>
    </source>
</reference>
<dbReference type="OrthoDB" id="9786188at2"/>
<dbReference type="GO" id="GO:0004622">
    <property type="term" value="F:phosphatidylcholine lysophospholipase activity"/>
    <property type="evidence" value="ECO:0007669"/>
    <property type="project" value="TreeGrafter"/>
</dbReference>
<organism evidence="2 3">
    <name type="scientific">Parazoarcus communis SWub3 = DSM 12120</name>
    <dbReference type="NCBI Taxonomy" id="1121029"/>
    <lineage>
        <taxon>Bacteria</taxon>
        <taxon>Pseudomonadati</taxon>
        <taxon>Pseudomonadota</taxon>
        <taxon>Betaproteobacteria</taxon>
        <taxon>Rhodocyclales</taxon>
        <taxon>Zoogloeaceae</taxon>
        <taxon>Parazoarcus</taxon>
    </lineage>
</organism>
<dbReference type="Gene3D" id="3.40.50.1110">
    <property type="entry name" value="SGNH hydrolase"/>
    <property type="match status" value="1"/>
</dbReference>
<dbReference type="InterPro" id="IPR051532">
    <property type="entry name" value="Ester_Hydrolysis_Enzymes"/>
</dbReference>
<dbReference type="RefSeq" id="WP_110528805.1">
    <property type="nucleotide sequence ID" value="NZ_QKOE01000021.1"/>
</dbReference>
<dbReference type="SUPFAM" id="SSF52266">
    <property type="entry name" value="SGNH hydrolase"/>
    <property type="match status" value="1"/>
</dbReference>
<dbReference type="InterPro" id="IPR036514">
    <property type="entry name" value="SGNH_hydro_sf"/>
</dbReference>
<dbReference type="InterPro" id="IPR013830">
    <property type="entry name" value="SGNH_hydro"/>
</dbReference>
<proteinExistence type="predicted"/>
<keyword evidence="3" id="KW-1185">Reference proteome</keyword>
<name>A0A323UUF1_9RHOO</name>
<dbReference type="PROSITE" id="PS51257">
    <property type="entry name" value="PROKAR_LIPOPROTEIN"/>
    <property type="match status" value="1"/>
</dbReference>
<dbReference type="AlphaFoldDB" id="A0A323UUF1"/>
<evidence type="ECO:0000313" key="2">
    <source>
        <dbReference type="EMBL" id="PZA14836.1"/>
    </source>
</evidence>